<evidence type="ECO:0000313" key="1">
    <source>
        <dbReference type="Proteomes" id="UP000887580"/>
    </source>
</evidence>
<organism evidence="1 2">
    <name type="scientific">Panagrolaimus sp. PS1159</name>
    <dbReference type="NCBI Taxonomy" id="55785"/>
    <lineage>
        <taxon>Eukaryota</taxon>
        <taxon>Metazoa</taxon>
        <taxon>Ecdysozoa</taxon>
        <taxon>Nematoda</taxon>
        <taxon>Chromadorea</taxon>
        <taxon>Rhabditida</taxon>
        <taxon>Tylenchina</taxon>
        <taxon>Panagrolaimomorpha</taxon>
        <taxon>Panagrolaimoidea</taxon>
        <taxon>Panagrolaimidae</taxon>
        <taxon>Panagrolaimus</taxon>
    </lineage>
</organism>
<name>A0AC35F516_9BILA</name>
<proteinExistence type="predicted"/>
<reference evidence="2" key="1">
    <citation type="submission" date="2022-11" db="UniProtKB">
        <authorList>
            <consortium name="WormBaseParasite"/>
        </authorList>
    </citation>
    <scope>IDENTIFICATION</scope>
</reference>
<accession>A0AC35F516</accession>
<protein>
    <submittedName>
        <fullName evidence="2">Heat shock protein 70</fullName>
    </submittedName>
</protein>
<dbReference type="Proteomes" id="UP000887580">
    <property type="component" value="Unplaced"/>
</dbReference>
<dbReference type="WBParaSite" id="PS1159_v2.g13944.t1">
    <property type="protein sequence ID" value="PS1159_v2.g13944.t1"/>
    <property type="gene ID" value="PS1159_v2.g13944"/>
</dbReference>
<sequence length="161" mass="18086">MAGLNVLQHLNEPTAAAIAYGTKELNKKGVILVYDLGGETFDFSIIKVKDGEFVVLAINGDPHLGGEDFDQRMVDYFLVEHRLNYSTANPKLISQIKKVCESEKRSLTKRQIVSIEVENGDNILKCNLTQQKFTTMCQDLFLKTLEPVKKALKDAKLNIKN</sequence>
<evidence type="ECO:0000313" key="2">
    <source>
        <dbReference type="WBParaSite" id="PS1159_v2.g13944.t1"/>
    </source>
</evidence>